<dbReference type="InterPro" id="IPR000719">
    <property type="entry name" value="Prot_kinase_dom"/>
</dbReference>
<protein>
    <recommendedName>
        <fullName evidence="1">Protein kinase domain-containing protein</fullName>
    </recommendedName>
</protein>
<gene>
    <name evidence="2" type="ORF">E1B28_011521</name>
</gene>
<dbReference type="RefSeq" id="XP_043006357.1">
    <property type="nucleotide sequence ID" value="XM_043156570.1"/>
</dbReference>
<evidence type="ECO:0000313" key="3">
    <source>
        <dbReference type="Proteomes" id="UP001049176"/>
    </source>
</evidence>
<dbReference type="SUPFAM" id="SSF56112">
    <property type="entry name" value="Protein kinase-like (PK-like)"/>
    <property type="match status" value="1"/>
</dbReference>
<dbReference type="GO" id="GO:0005524">
    <property type="term" value="F:ATP binding"/>
    <property type="evidence" value="ECO:0007669"/>
    <property type="project" value="InterPro"/>
</dbReference>
<dbReference type="OrthoDB" id="2985259at2759"/>
<dbReference type="Gene3D" id="1.10.510.10">
    <property type="entry name" value="Transferase(Phosphotransferase) domain 1"/>
    <property type="match status" value="1"/>
</dbReference>
<dbReference type="Proteomes" id="UP001049176">
    <property type="component" value="Chromosome 7"/>
</dbReference>
<dbReference type="AlphaFoldDB" id="A0A9P7RUX0"/>
<proteinExistence type="predicted"/>
<dbReference type="KEGG" id="more:E1B28_011521"/>
<dbReference type="GeneID" id="66080596"/>
<comment type="caution">
    <text evidence="2">The sequence shown here is derived from an EMBL/GenBank/DDBJ whole genome shotgun (WGS) entry which is preliminary data.</text>
</comment>
<reference evidence="2" key="1">
    <citation type="journal article" date="2021" name="Genome Biol. Evol.">
        <title>The assembled and annotated genome of the fairy-ring fungus Marasmius oreades.</title>
        <authorList>
            <person name="Hiltunen M."/>
            <person name="Ament-Velasquez S.L."/>
            <person name="Johannesson H."/>
        </authorList>
    </citation>
    <scope>NUCLEOTIDE SEQUENCE</scope>
    <source>
        <strain evidence="2">03SP1</strain>
    </source>
</reference>
<feature type="domain" description="Protein kinase" evidence="1">
    <location>
        <begin position="91"/>
        <end position="377"/>
    </location>
</feature>
<sequence length="377" mass="43069">MSLSKGLYVCVAISATVTAWYYPRWRDSKIRAQLPVDIDTWRFPGKNREAEERVWMVFAPVLARYGLVSWACFEHSIQHPPDGEYPRYNGYRHIPVFDAQRGGPLKAFQRWQYVNPVNRAVRSHDGQDFICRVIVVKGHGSNALQALRRLATGLNAFRSDNHVLPMLREIHFQDITCGLFPITGESMAESFGPDRTRYIQNSVGDLLDMFIQAFEALVFIHAEKVAHRDAFYDNFLVQWRPQSIRAQQIPCSRPRVYLIDFETAICFPEDSVNEDCTCIGHPFGNIDNYARPTIRAVGEGKPYNPFILDVWQLSYHLAFLETSIPELDEVLLGLRARRTASEVLKCLAGAVASLTPEMLHVSPTYRDQVGGRPFYIV</sequence>
<keyword evidence="3" id="KW-1185">Reference proteome</keyword>
<name>A0A9P7RUX0_9AGAR</name>
<dbReference type="PROSITE" id="PS50011">
    <property type="entry name" value="PROTEIN_KINASE_DOM"/>
    <property type="match status" value="1"/>
</dbReference>
<evidence type="ECO:0000313" key="2">
    <source>
        <dbReference type="EMBL" id="KAG7089887.1"/>
    </source>
</evidence>
<organism evidence="2 3">
    <name type="scientific">Marasmius oreades</name>
    <name type="common">fairy-ring Marasmius</name>
    <dbReference type="NCBI Taxonomy" id="181124"/>
    <lineage>
        <taxon>Eukaryota</taxon>
        <taxon>Fungi</taxon>
        <taxon>Dikarya</taxon>
        <taxon>Basidiomycota</taxon>
        <taxon>Agaricomycotina</taxon>
        <taxon>Agaricomycetes</taxon>
        <taxon>Agaricomycetidae</taxon>
        <taxon>Agaricales</taxon>
        <taxon>Marasmiineae</taxon>
        <taxon>Marasmiaceae</taxon>
        <taxon>Marasmius</taxon>
    </lineage>
</organism>
<dbReference type="InterPro" id="IPR011009">
    <property type="entry name" value="Kinase-like_dom_sf"/>
</dbReference>
<dbReference type="EMBL" id="CM032187">
    <property type="protein sequence ID" value="KAG7089887.1"/>
    <property type="molecule type" value="Genomic_DNA"/>
</dbReference>
<evidence type="ECO:0000259" key="1">
    <source>
        <dbReference type="PROSITE" id="PS50011"/>
    </source>
</evidence>
<accession>A0A9P7RUX0</accession>
<dbReference type="GO" id="GO:0004672">
    <property type="term" value="F:protein kinase activity"/>
    <property type="evidence" value="ECO:0007669"/>
    <property type="project" value="InterPro"/>
</dbReference>